<dbReference type="HAMAP" id="MF_00772">
    <property type="entry name" value="OGT"/>
    <property type="match status" value="1"/>
</dbReference>
<keyword evidence="13" id="KW-1185">Reference proteome</keyword>
<protein>
    <recommendedName>
        <fullName evidence="9">Methylated-DNA--protein-cysteine methyltransferase</fullName>
        <ecNumber evidence="9">2.1.1.63</ecNumber>
    </recommendedName>
    <alternativeName>
        <fullName evidence="9">6-O-methylguanine-DNA methyltransferase</fullName>
        <shortName evidence="9">MGMT</shortName>
    </alternativeName>
    <alternativeName>
        <fullName evidence="9">O-6-methylguanine-DNA-alkyltransferase</fullName>
    </alternativeName>
</protein>
<dbReference type="GO" id="GO:0032259">
    <property type="term" value="P:methylation"/>
    <property type="evidence" value="ECO:0007669"/>
    <property type="project" value="UniProtKB-KW"/>
</dbReference>
<evidence type="ECO:0000256" key="7">
    <source>
        <dbReference type="ARBA" id="ARBA00023204"/>
    </source>
</evidence>
<dbReference type="InterPro" id="IPR036631">
    <property type="entry name" value="MGMT_N_sf"/>
</dbReference>
<dbReference type="FunFam" id="1.10.10.10:FF:000214">
    <property type="entry name" value="Methylated-DNA--protein-cysteine methyltransferase"/>
    <property type="match status" value="1"/>
</dbReference>
<dbReference type="SUPFAM" id="SSF46767">
    <property type="entry name" value="Methylated DNA-protein cysteine methyltransferase, C-terminal domain"/>
    <property type="match status" value="1"/>
</dbReference>
<accession>A0A926EFS6</accession>
<dbReference type="PROSITE" id="PS00374">
    <property type="entry name" value="MGMT"/>
    <property type="match status" value="1"/>
</dbReference>
<dbReference type="InterPro" id="IPR014048">
    <property type="entry name" value="MethylDNA_cys_MeTrfase_DNA-bd"/>
</dbReference>
<dbReference type="EMBL" id="JACRTC010000010">
    <property type="protein sequence ID" value="MBC8571359.1"/>
    <property type="molecule type" value="Genomic_DNA"/>
</dbReference>
<evidence type="ECO:0000256" key="4">
    <source>
        <dbReference type="ARBA" id="ARBA00022603"/>
    </source>
</evidence>
<dbReference type="GO" id="GO:0005737">
    <property type="term" value="C:cytoplasm"/>
    <property type="evidence" value="ECO:0007669"/>
    <property type="project" value="UniProtKB-SubCell"/>
</dbReference>
<comment type="subcellular location">
    <subcellularLocation>
        <location evidence="9">Cytoplasm</location>
    </subcellularLocation>
</comment>
<feature type="domain" description="Methylated-DNA-[protein]-cysteine S-methyltransferase DNA binding" evidence="10">
    <location>
        <begin position="74"/>
        <end position="153"/>
    </location>
</feature>
<evidence type="ECO:0000259" key="11">
    <source>
        <dbReference type="Pfam" id="PF02870"/>
    </source>
</evidence>
<dbReference type="SUPFAM" id="SSF53155">
    <property type="entry name" value="Methylated DNA-protein cysteine methyltransferase domain"/>
    <property type="match status" value="1"/>
</dbReference>
<dbReference type="Gene3D" id="1.10.10.10">
    <property type="entry name" value="Winged helix-like DNA-binding domain superfamily/Winged helix DNA-binding domain"/>
    <property type="match status" value="1"/>
</dbReference>
<evidence type="ECO:0000256" key="2">
    <source>
        <dbReference type="ARBA" id="ARBA00008711"/>
    </source>
</evidence>
<dbReference type="AlphaFoldDB" id="A0A926EFS6"/>
<comment type="caution">
    <text evidence="12">The sequence shown here is derived from an EMBL/GenBank/DDBJ whole genome shotgun (WGS) entry which is preliminary data.</text>
</comment>
<proteinExistence type="inferred from homology"/>
<dbReference type="NCBIfam" id="TIGR00589">
    <property type="entry name" value="ogt"/>
    <property type="match status" value="1"/>
</dbReference>
<dbReference type="CDD" id="cd06445">
    <property type="entry name" value="ATase"/>
    <property type="match status" value="1"/>
</dbReference>
<dbReference type="RefSeq" id="WP_262398411.1">
    <property type="nucleotide sequence ID" value="NZ_JACRTC010000010.1"/>
</dbReference>
<keyword evidence="3 9" id="KW-0963">Cytoplasm</keyword>
<dbReference type="GO" id="GO:0003908">
    <property type="term" value="F:methylated-DNA-[protein]-cysteine S-methyltransferase activity"/>
    <property type="evidence" value="ECO:0007669"/>
    <property type="project" value="UniProtKB-UniRule"/>
</dbReference>
<evidence type="ECO:0000256" key="5">
    <source>
        <dbReference type="ARBA" id="ARBA00022679"/>
    </source>
</evidence>
<organism evidence="12 13">
    <name type="scientific">Zongyangia hominis</name>
    <dbReference type="NCBI Taxonomy" id="2763677"/>
    <lineage>
        <taxon>Bacteria</taxon>
        <taxon>Bacillati</taxon>
        <taxon>Bacillota</taxon>
        <taxon>Clostridia</taxon>
        <taxon>Eubacteriales</taxon>
        <taxon>Oscillospiraceae</taxon>
        <taxon>Zongyangia</taxon>
    </lineage>
</organism>
<dbReference type="InterPro" id="IPR023546">
    <property type="entry name" value="MGMT"/>
</dbReference>
<evidence type="ECO:0000256" key="8">
    <source>
        <dbReference type="ARBA" id="ARBA00049348"/>
    </source>
</evidence>
<dbReference type="PANTHER" id="PTHR10815">
    <property type="entry name" value="METHYLATED-DNA--PROTEIN-CYSTEINE METHYLTRANSFERASE"/>
    <property type="match status" value="1"/>
</dbReference>
<dbReference type="Pfam" id="PF02870">
    <property type="entry name" value="Methyltransf_1N"/>
    <property type="match status" value="1"/>
</dbReference>
<dbReference type="InterPro" id="IPR008332">
    <property type="entry name" value="MethylG_MeTrfase_N"/>
</dbReference>
<feature type="domain" description="Methylguanine DNA methyltransferase ribonuclease-like" evidence="11">
    <location>
        <begin position="6"/>
        <end position="70"/>
    </location>
</feature>
<dbReference type="InterPro" id="IPR001497">
    <property type="entry name" value="MethylDNA_cys_MeTrfase_AS"/>
</dbReference>
<evidence type="ECO:0000259" key="10">
    <source>
        <dbReference type="Pfam" id="PF01035"/>
    </source>
</evidence>
<dbReference type="Proteomes" id="UP000660861">
    <property type="component" value="Unassembled WGS sequence"/>
</dbReference>
<keyword evidence="4 9" id="KW-0489">Methyltransferase</keyword>
<keyword evidence="5 9" id="KW-0808">Transferase</keyword>
<name>A0A926EFS6_9FIRM</name>
<sequence>MANAFVYVSPVGELLLREEGQALTGVHFGGQTALREGDRLEESLLLRQAARELDEYFAGERRRFSLPLAPKGTPFQQKVWAALLEIPYGETRTYGQIAAAIGQPTACRAVGMANNKNPIAIVVPCHRVVGANGSLTGYAGGLSVKEKLLQLEQEETP</sequence>
<evidence type="ECO:0000256" key="3">
    <source>
        <dbReference type="ARBA" id="ARBA00022490"/>
    </source>
</evidence>
<comment type="miscellaneous">
    <text evidence="9">This enzyme catalyzes only one turnover and therefore is not strictly catalytic. According to one definition, an enzyme is a biocatalyst that acts repeatedly and over many reaction cycles.</text>
</comment>
<evidence type="ECO:0000313" key="13">
    <source>
        <dbReference type="Proteomes" id="UP000660861"/>
    </source>
</evidence>
<comment type="similarity">
    <text evidence="2 9">Belongs to the MGMT family.</text>
</comment>
<dbReference type="EC" id="2.1.1.63" evidence="9"/>
<reference evidence="12" key="1">
    <citation type="submission" date="2020-08" db="EMBL/GenBank/DDBJ databases">
        <title>Genome public.</title>
        <authorList>
            <person name="Liu C."/>
            <person name="Sun Q."/>
        </authorList>
    </citation>
    <scope>NUCLEOTIDE SEQUENCE</scope>
    <source>
        <strain evidence="12">NSJ-54</strain>
    </source>
</reference>
<evidence type="ECO:0000256" key="9">
    <source>
        <dbReference type="HAMAP-Rule" id="MF_00772"/>
    </source>
</evidence>
<comment type="catalytic activity">
    <reaction evidence="1 9">
        <text>a 4-O-methyl-thymidine in DNA + L-cysteinyl-[protein] = a thymidine in DNA + S-methyl-L-cysteinyl-[protein]</text>
        <dbReference type="Rhea" id="RHEA:53428"/>
        <dbReference type="Rhea" id="RHEA-COMP:10131"/>
        <dbReference type="Rhea" id="RHEA-COMP:10132"/>
        <dbReference type="Rhea" id="RHEA-COMP:13555"/>
        <dbReference type="Rhea" id="RHEA-COMP:13556"/>
        <dbReference type="ChEBI" id="CHEBI:29950"/>
        <dbReference type="ChEBI" id="CHEBI:82612"/>
        <dbReference type="ChEBI" id="CHEBI:137386"/>
        <dbReference type="ChEBI" id="CHEBI:137387"/>
        <dbReference type="EC" id="2.1.1.63"/>
    </reaction>
</comment>
<dbReference type="Pfam" id="PF01035">
    <property type="entry name" value="DNA_binding_1"/>
    <property type="match status" value="1"/>
</dbReference>
<dbReference type="GO" id="GO:0006307">
    <property type="term" value="P:DNA alkylation repair"/>
    <property type="evidence" value="ECO:0007669"/>
    <property type="project" value="UniProtKB-UniRule"/>
</dbReference>
<dbReference type="InterPro" id="IPR036217">
    <property type="entry name" value="MethylDNA_cys_MeTrfase_DNAb"/>
</dbReference>
<evidence type="ECO:0000313" key="12">
    <source>
        <dbReference type="EMBL" id="MBC8571359.1"/>
    </source>
</evidence>
<keyword evidence="6 9" id="KW-0227">DNA damage</keyword>
<evidence type="ECO:0000256" key="1">
    <source>
        <dbReference type="ARBA" id="ARBA00001286"/>
    </source>
</evidence>
<comment type="function">
    <text evidence="9">Involved in the cellular defense against the biological effects of O6-methylguanine (O6-MeG) and O4-methylthymine (O4-MeT) in DNA. Repairs the methylated nucleobase in DNA by stoichiometrically transferring the methyl group to a cysteine residue in the enzyme. This is a suicide reaction: the enzyme is irreversibly inactivated.</text>
</comment>
<gene>
    <name evidence="12" type="ORF">H8709_11070</name>
</gene>
<feature type="active site" description="Nucleophile; methyl group acceptor" evidence="9">
    <location>
        <position position="125"/>
    </location>
</feature>
<dbReference type="PANTHER" id="PTHR10815:SF5">
    <property type="entry name" value="METHYLATED-DNA--PROTEIN-CYSTEINE METHYLTRANSFERASE"/>
    <property type="match status" value="1"/>
</dbReference>
<evidence type="ECO:0000256" key="6">
    <source>
        <dbReference type="ARBA" id="ARBA00022763"/>
    </source>
</evidence>
<comment type="catalytic activity">
    <reaction evidence="8 9">
        <text>a 6-O-methyl-2'-deoxyguanosine in DNA + L-cysteinyl-[protein] = S-methyl-L-cysteinyl-[protein] + a 2'-deoxyguanosine in DNA</text>
        <dbReference type="Rhea" id="RHEA:24000"/>
        <dbReference type="Rhea" id="RHEA-COMP:10131"/>
        <dbReference type="Rhea" id="RHEA-COMP:10132"/>
        <dbReference type="Rhea" id="RHEA-COMP:11367"/>
        <dbReference type="Rhea" id="RHEA-COMP:11368"/>
        <dbReference type="ChEBI" id="CHEBI:29950"/>
        <dbReference type="ChEBI" id="CHEBI:82612"/>
        <dbReference type="ChEBI" id="CHEBI:85445"/>
        <dbReference type="ChEBI" id="CHEBI:85448"/>
        <dbReference type="EC" id="2.1.1.63"/>
    </reaction>
</comment>
<dbReference type="Gene3D" id="3.30.160.70">
    <property type="entry name" value="Methylated DNA-protein cysteine methyltransferase domain"/>
    <property type="match status" value="1"/>
</dbReference>
<keyword evidence="7 9" id="KW-0234">DNA repair</keyword>
<dbReference type="InterPro" id="IPR036388">
    <property type="entry name" value="WH-like_DNA-bd_sf"/>
</dbReference>